<dbReference type="EMBL" id="CP046051">
    <property type="protein sequence ID" value="QKN24702.1"/>
    <property type="molecule type" value="Genomic_DNA"/>
</dbReference>
<dbReference type="Proteomes" id="UP000509623">
    <property type="component" value="Chromosome"/>
</dbReference>
<accession>A0A859DUS8</accession>
<reference evidence="3" key="3">
    <citation type="journal article" date="2022" name="Int. J. Syst. Evol. Microbiol.">
        <title>Caproicibacterium lactatifermentans sp. nov., isolated from pit clay used for the production of Chinese strong aroma-type liquor.</title>
        <authorList>
            <person name="Wang H."/>
            <person name="Gu Y."/>
            <person name="Zhao D."/>
            <person name="Qiao Z."/>
            <person name="Zheng J."/>
            <person name="Gao J."/>
            <person name="Ren C."/>
            <person name="Xu Y."/>
        </authorList>
    </citation>
    <scope>NUCLEOTIDE SEQUENCE</scope>
    <source>
        <strain evidence="3">JNU-WLY1368</strain>
    </source>
</reference>
<dbReference type="PROSITE" id="PS51257">
    <property type="entry name" value="PROKAR_LIPOPROTEIN"/>
    <property type="match status" value="1"/>
</dbReference>
<keyword evidence="5" id="KW-1185">Reference proteome</keyword>
<dbReference type="EMBL" id="CP046161">
    <property type="protein sequence ID" value="QKO30404.1"/>
    <property type="molecule type" value="Genomic_DNA"/>
</dbReference>
<evidence type="ECO:0000313" key="3">
    <source>
        <dbReference type="EMBL" id="QKO30404.1"/>
    </source>
</evidence>
<sequence>MKKAMIIAAAAVLVLSCAACGPGDVPVSGTSSSASSAASAASSAAPSQAASSAVSVNPAKYSDNLKGLLNYMGDSHYIEGSGVELEYELIGAKGGRRYTKTISKNSTETIELYEYDLKSPNATAKKILDEVKQSNSFTLFEKKIPACLSSNGKYLMVYKDSANGSTVSSRQKEIIEKFKAYKA</sequence>
<keyword evidence="1" id="KW-0732">Signal</keyword>
<feature type="signal peptide" evidence="1">
    <location>
        <begin position="1"/>
        <end position="21"/>
    </location>
</feature>
<reference evidence="4 5" key="1">
    <citation type="submission" date="2019-11" db="EMBL/GenBank/DDBJ databases">
        <authorList>
            <person name="Ren C."/>
            <person name="Wang H."/>
            <person name="Xu Y."/>
        </authorList>
    </citation>
    <scope>NUCLEOTIDE SEQUENCE [LARGE SCALE GENOMIC DNA]</scope>
    <source>
        <strain evidence="5">JNU-WLY1368</strain>
        <strain evidence="2 4">LBM 19010</strain>
    </source>
</reference>
<dbReference type="AlphaFoldDB" id="A0A859DUS8"/>
<reference evidence="3" key="2">
    <citation type="journal article" date="2021" name="Appl. Environ. Microbiol.">
        <title>Adaptability of a Caproate-Producing Bacterium Contributes to Its Dominance in an Anaerobic Fermentation System.</title>
        <authorList>
            <person name="Wang H."/>
            <person name="Gu Y."/>
            <person name="Zhou W."/>
            <person name="Zhao D."/>
            <person name="Qiao Z."/>
            <person name="Zheng J."/>
            <person name="Gao J."/>
            <person name="Chen X."/>
            <person name="Ren C."/>
            <person name="Xu Y."/>
        </authorList>
    </citation>
    <scope>NUCLEOTIDE SEQUENCE</scope>
    <source>
        <strain evidence="3">JNU-WLY1368</strain>
    </source>
</reference>
<name>A0A859DUS8_9FIRM</name>
<evidence type="ECO:0000313" key="4">
    <source>
        <dbReference type="Proteomes" id="UP000501316"/>
    </source>
</evidence>
<proteinExistence type="predicted"/>
<evidence type="ECO:0000256" key="1">
    <source>
        <dbReference type="SAM" id="SignalP"/>
    </source>
</evidence>
<evidence type="ECO:0000313" key="5">
    <source>
        <dbReference type="Proteomes" id="UP000509623"/>
    </source>
</evidence>
<feature type="chain" id="PRO_5044663979" description="Lipoprotein" evidence="1">
    <location>
        <begin position="22"/>
        <end position="183"/>
    </location>
</feature>
<dbReference type="RefSeq" id="WP_086036766.1">
    <property type="nucleotide sequence ID" value="NZ_CP046051.1"/>
</dbReference>
<dbReference type="Proteomes" id="UP000501316">
    <property type="component" value="Chromosome"/>
</dbReference>
<protein>
    <recommendedName>
        <fullName evidence="6">Lipoprotein</fullName>
    </recommendedName>
</protein>
<evidence type="ECO:0000313" key="2">
    <source>
        <dbReference type="EMBL" id="QKN24702.1"/>
    </source>
</evidence>
<organism evidence="2 4">
    <name type="scientific">Caproicibacterium lactatifermentans</name>
    <dbReference type="NCBI Taxonomy" id="2666138"/>
    <lineage>
        <taxon>Bacteria</taxon>
        <taxon>Bacillati</taxon>
        <taxon>Bacillota</taxon>
        <taxon>Clostridia</taxon>
        <taxon>Eubacteriales</taxon>
        <taxon>Oscillospiraceae</taxon>
        <taxon>Caproicibacterium</taxon>
    </lineage>
</organism>
<gene>
    <name evidence="2" type="ORF">GJQ69_09595</name>
    <name evidence="3" type="ORF">GKP14_04865</name>
</gene>
<evidence type="ECO:0008006" key="6">
    <source>
        <dbReference type="Google" id="ProtNLM"/>
    </source>
</evidence>
<dbReference type="KEGG" id="clf:GJQ69_09595"/>